<dbReference type="InterPro" id="IPR050555">
    <property type="entry name" value="Bact_Solute-Bind_Prot2"/>
</dbReference>
<dbReference type="PANTHER" id="PTHR30036">
    <property type="entry name" value="D-XYLOSE-BINDING PERIPLASMIC PROTEIN"/>
    <property type="match status" value="1"/>
</dbReference>
<feature type="signal peptide" evidence="3">
    <location>
        <begin position="1"/>
        <end position="23"/>
    </location>
</feature>
<gene>
    <name evidence="5" type="ORF">FPZ45_24860</name>
</gene>
<dbReference type="RefSeq" id="WP_144707354.1">
    <property type="nucleotide sequence ID" value="NZ_VNJJ01000030.1"/>
</dbReference>
<feature type="domain" description="Periplasmic binding protein" evidence="4">
    <location>
        <begin position="59"/>
        <end position="311"/>
    </location>
</feature>
<evidence type="ECO:0000259" key="4">
    <source>
        <dbReference type="Pfam" id="PF13407"/>
    </source>
</evidence>
<keyword evidence="6" id="KW-1185">Reference proteome</keyword>
<dbReference type="GO" id="GO:0030246">
    <property type="term" value="F:carbohydrate binding"/>
    <property type="evidence" value="ECO:0007669"/>
    <property type="project" value="TreeGrafter"/>
</dbReference>
<dbReference type="PANTHER" id="PTHR30036:SF7">
    <property type="entry name" value="ABC TRANSPORTER PERIPLASMIC-BINDING PROTEIN YPHF"/>
    <property type="match status" value="1"/>
</dbReference>
<comment type="subcellular location">
    <subcellularLocation>
        <location evidence="1">Cell envelope</location>
    </subcellularLocation>
</comment>
<feature type="chain" id="PRO_5039697171" evidence="3">
    <location>
        <begin position="24"/>
        <end position="359"/>
    </location>
</feature>
<evidence type="ECO:0000313" key="6">
    <source>
        <dbReference type="Proteomes" id="UP000316330"/>
    </source>
</evidence>
<dbReference type="PROSITE" id="PS51257">
    <property type="entry name" value="PROKAR_LIPOPROTEIN"/>
    <property type="match status" value="1"/>
</dbReference>
<sequence length="359" mass="38236">MRKVKKAGLLSMGTVLLLGTVLAGCGSNNSSNSSPSSAKASPAAEPAKAANYKLAWYASAPHPYFEEVKKGVEAFENDFGIPVEKQIGPDWNQPSQTDNVQALAAKGYKYFSIYPSDGSGANGLYEELTARGVKFVNFGASTVLPTPASFFVGTDAKVAAMQATEKLISLMGGKGNIVNVLEVLEDSNTKLRKEGVEEVVNKYPDVHIIQEISGMKSTEEAVQKVDSAIAANIDKVDGIIATGFTPSVAIAQVMDDYKKKGGNRTIHSIGIDTDPIVIKAIKDGVMDATIAQNSYGAGYLSMLLLKLMADGYSPKEDAYAVDGGIVVVTKDNVDTYEGDIRDETNNLKNALLATYLEKK</sequence>
<comment type="similarity">
    <text evidence="2">Belongs to the bacterial solute-binding protein 2 family.</text>
</comment>
<dbReference type="CDD" id="cd01536">
    <property type="entry name" value="PBP1_ABC_sugar_binding-like"/>
    <property type="match status" value="1"/>
</dbReference>
<proteinExistence type="inferred from homology"/>
<evidence type="ECO:0000256" key="3">
    <source>
        <dbReference type="SAM" id="SignalP"/>
    </source>
</evidence>
<evidence type="ECO:0000256" key="2">
    <source>
        <dbReference type="ARBA" id="ARBA00007639"/>
    </source>
</evidence>
<dbReference type="Pfam" id="PF13407">
    <property type="entry name" value="Peripla_BP_4"/>
    <property type="match status" value="1"/>
</dbReference>
<dbReference type="Proteomes" id="UP000316330">
    <property type="component" value="Unassembled WGS sequence"/>
</dbReference>
<dbReference type="Gene3D" id="3.40.50.2300">
    <property type="match status" value="2"/>
</dbReference>
<protein>
    <submittedName>
        <fullName evidence="5">Substrate-binding domain-containing protein</fullName>
    </submittedName>
</protein>
<accession>A0A559IV84</accession>
<evidence type="ECO:0000256" key="1">
    <source>
        <dbReference type="ARBA" id="ARBA00004196"/>
    </source>
</evidence>
<dbReference type="GO" id="GO:0030288">
    <property type="term" value="C:outer membrane-bounded periplasmic space"/>
    <property type="evidence" value="ECO:0007669"/>
    <property type="project" value="TreeGrafter"/>
</dbReference>
<dbReference type="OrthoDB" id="6196975at2"/>
<name>A0A559IV84_9BACL</name>
<dbReference type="InterPro" id="IPR028082">
    <property type="entry name" value="Peripla_BP_I"/>
</dbReference>
<dbReference type="SUPFAM" id="SSF53822">
    <property type="entry name" value="Periplasmic binding protein-like I"/>
    <property type="match status" value="1"/>
</dbReference>
<keyword evidence="3" id="KW-0732">Signal</keyword>
<dbReference type="AlphaFoldDB" id="A0A559IV84"/>
<organism evidence="5 6">
    <name type="scientific">Cohnella terricola</name>
    <dbReference type="NCBI Taxonomy" id="1289167"/>
    <lineage>
        <taxon>Bacteria</taxon>
        <taxon>Bacillati</taxon>
        <taxon>Bacillota</taxon>
        <taxon>Bacilli</taxon>
        <taxon>Bacillales</taxon>
        <taxon>Paenibacillaceae</taxon>
        <taxon>Cohnella</taxon>
    </lineage>
</organism>
<reference evidence="5 6" key="1">
    <citation type="submission" date="2019-07" db="EMBL/GenBank/DDBJ databases">
        <authorList>
            <person name="Kim J."/>
        </authorList>
    </citation>
    <scope>NUCLEOTIDE SEQUENCE [LARGE SCALE GENOMIC DNA]</scope>
    <source>
        <strain evidence="5 6">G13</strain>
    </source>
</reference>
<comment type="caution">
    <text evidence="5">The sequence shown here is derived from an EMBL/GenBank/DDBJ whole genome shotgun (WGS) entry which is preliminary data.</text>
</comment>
<dbReference type="InterPro" id="IPR025997">
    <property type="entry name" value="SBP_2_dom"/>
</dbReference>
<evidence type="ECO:0000313" key="5">
    <source>
        <dbReference type="EMBL" id="TVX91545.1"/>
    </source>
</evidence>
<dbReference type="EMBL" id="VNJJ01000030">
    <property type="protein sequence ID" value="TVX91545.1"/>
    <property type="molecule type" value="Genomic_DNA"/>
</dbReference>